<reference evidence="1" key="1">
    <citation type="journal article" date="2015" name="Nature">
        <title>Complex archaea that bridge the gap between prokaryotes and eukaryotes.</title>
        <authorList>
            <person name="Spang A."/>
            <person name="Saw J.H."/>
            <person name="Jorgensen S.L."/>
            <person name="Zaremba-Niedzwiedzka K."/>
            <person name="Martijn J."/>
            <person name="Lind A.E."/>
            <person name="van Eijk R."/>
            <person name="Schleper C."/>
            <person name="Guy L."/>
            <person name="Ettema T.J."/>
        </authorList>
    </citation>
    <scope>NUCLEOTIDE SEQUENCE</scope>
</reference>
<dbReference type="EMBL" id="LAZR01032200">
    <property type="protein sequence ID" value="KKL51578.1"/>
    <property type="molecule type" value="Genomic_DNA"/>
</dbReference>
<dbReference type="AlphaFoldDB" id="A0A0F9CQC6"/>
<comment type="caution">
    <text evidence="1">The sequence shown here is derived from an EMBL/GenBank/DDBJ whole genome shotgun (WGS) entry which is preliminary data.</text>
</comment>
<sequence length="75" mass="8190">MNEYKESTEDGRYLGSKCHPGEGTCAFLTRGGRVLIKCSECHEVVVTFCLCCQSGLVQKIFEGLIEELDDGLVSG</sequence>
<name>A0A0F9CQC6_9ZZZZ</name>
<proteinExistence type="predicted"/>
<gene>
    <name evidence="1" type="ORF">LCGC14_2294100</name>
</gene>
<organism evidence="1">
    <name type="scientific">marine sediment metagenome</name>
    <dbReference type="NCBI Taxonomy" id="412755"/>
    <lineage>
        <taxon>unclassified sequences</taxon>
        <taxon>metagenomes</taxon>
        <taxon>ecological metagenomes</taxon>
    </lineage>
</organism>
<accession>A0A0F9CQC6</accession>
<protein>
    <submittedName>
        <fullName evidence="1">Uncharacterized protein</fullName>
    </submittedName>
</protein>
<evidence type="ECO:0000313" key="1">
    <source>
        <dbReference type="EMBL" id="KKL51578.1"/>
    </source>
</evidence>